<dbReference type="OrthoDB" id="116480at2"/>
<evidence type="ECO:0000313" key="2">
    <source>
        <dbReference type="EMBL" id="GEP44844.1"/>
    </source>
</evidence>
<proteinExistence type="predicted"/>
<keyword evidence="1" id="KW-0812">Transmembrane</keyword>
<dbReference type="EMBL" id="BKAG01000037">
    <property type="protein sequence ID" value="GEP44844.1"/>
    <property type="molecule type" value="Genomic_DNA"/>
</dbReference>
<evidence type="ECO:0000313" key="3">
    <source>
        <dbReference type="Proteomes" id="UP000321577"/>
    </source>
</evidence>
<dbReference type="PANTHER" id="PTHR41282">
    <property type="entry name" value="CONSERVED TRANSMEMBRANE PROTEIN-RELATED"/>
    <property type="match status" value="1"/>
</dbReference>
<feature type="transmembrane region" description="Helical" evidence="1">
    <location>
        <begin position="219"/>
        <end position="239"/>
    </location>
</feature>
<dbReference type="PIRSF" id="PIRSF009160">
    <property type="entry name" value="UCP009160"/>
    <property type="match status" value="1"/>
</dbReference>
<feature type="transmembrane region" description="Helical" evidence="1">
    <location>
        <begin position="58"/>
        <end position="79"/>
    </location>
</feature>
<name>A0A512MDN5_9BACT</name>
<comment type="caution">
    <text evidence="2">The sequence shown here is derived from an EMBL/GenBank/DDBJ whole genome shotgun (WGS) entry which is preliminary data.</text>
</comment>
<keyword evidence="3" id="KW-1185">Reference proteome</keyword>
<protein>
    <submittedName>
        <fullName evidence="2">Membrane protein</fullName>
    </submittedName>
</protein>
<sequence>MRTSNPTLNDEVFRKEPALANEPVMTLQGTVNKTFILTTLLAVAGSFGWRVAESGSPLASPVMIGGGILALILVIVSCFKPQWAPAIAPSYAILKGAAVGVISFAYNARFNGIVLQAALLTFGILFALLLAYQSRLIRPSENFKLGIVAATGGIFLFYLVTLVLGFFGVSVPLVAGNSMWAIGFSVFVVIIAALNLVLDFDFIENGVEMRAAKYMEWQAALGLLVTLVWLYIEILRLLAKLRSRD</sequence>
<feature type="transmembrane region" description="Helical" evidence="1">
    <location>
        <begin position="86"/>
        <end position="106"/>
    </location>
</feature>
<dbReference type="Pfam" id="PF12811">
    <property type="entry name" value="BaxI_1"/>
    <property type="match status" value="1"/>
</dbReference>
<keyword evidence="1" id="KW-0472">Membrane</keyword>
<evidence type="ECO:0000256" key="1">
    <source>
        <dbReference type="SAM" id="Phobius"/>
    </source>
</evidence>
<dbReference type="RefSeq" id="WP_146853181.1">
    <property type="nucleotide sequence ID" value="NZ_BKAG01000037.1"/>
</dbReference>
<keyword evidence="1" id="KW-1133">Transmembrane helix</keyword>
<reference evidence="2 3" key="1">
    <citation type="submission" date="2019-07" db="EMBL/GenBank/DDBJ databases">
        <title>Whole genome shotgun sequence of Brevifollis gellanilyticus NBRC 108608.</title>
        <authorList>
            <person name="Hosoyama A."/>
            <person name="Uohara A."/>
            <person name="Ohji S."/>
            <person name="Ichikawa N."/>
        </authorList>
    </citation>
    <scope>NUCLEOTIDE SEQUENCE [LARGE SCALE GENOMIC DNA]</scope>
    <source>
        <strain evidence="2 3">NBRC 108608</strain>
    </source>
</reference>
<dbReference type="Proteomes" id="UP000321577">
    <property type="component" value="Unassembled WGS sequence"/>
</dbReference>
<dbReference type="InterPro" id="IPR010539">
    <property type="entry name" value="BaxI_1-like"/>
</dbReference>
<feature type="transmembrane region" description="Helical" evidence="1">
    <location>
        <begin position="145"/>
        <end position="167"/>
    </location>
</feature>
<feature type="transmembrane region" description="Helical" evidence="1">
    <location>
        <begin position="112"/>
        <end position="133"/>
    </location>
</feature>
<dbReference type="PANTHER" id="PTHR41282:SF1">
    <property type="entry name" value="CONSERVED TRANSMEMBRANE PROTEIN-RELATED"/>
    <property type="match status" value="1"/>
</dbReference>
<organism evidence="2 3">
    <name type="scientific">Brevifollis gellanilyticus</name>
    <dbReference type="NCBI Taxonomy" id="748831"/>
    <lineage>
        <taxon>Bacteria</taxon>
        <taxon>Pseudomonadati</taxon>
        <taxon>Verrucomicrobiota</taxon>
        <taxon>Verrucomicrobiia</taxon>
        <taxon>Verrucomicrobiales</taxon>
        <taxon>Verrucomicrobiaceae</taxon>
    </lineage>
</organism>
<feature type="transmembrane region" description="Helical" evidence="1">
    <location>
        <begin position="34"/>
        <end position="52"/>
    </location>
</feature>
<dbReference type="AlphaFoldDB" id="A0A512MDN5"/>
<gene>
    <name evidence="2" type="ORF">BGE01nite_41350</name>
</gene>
<feature type="transmembrane region" description="Helical" evidence="1">
    <location>
        <begin position="179"/>
        <end position="198"/>
    </location>
</feature>
<accession>A0A512MDN5</accession>